<proteinExistence type="inferred from homology"/>
<comment type="similarity">
    <text evidence="1">Belongs to the LOR family.</text>
</comment>
<dbReference type="Gene3D" id="2.40.160.200">
    <property type="entry name" value="LURP1-related"/>
    <property type="match status" value="1"/>
</dbReference>
<dbReference type="RefSeq" id="WP_156806092.1">
    <property type="nucleotide sequence ID" value="NZ_JBHSOJ010000015.1"/>
</dbReference>
<comment type="caution">
    <text evidence="2">The sequence shown here is derived from an EMBL/GenBank/DDBJ whole genome shotgun (WGS) entry which is preliminary data.</text>
</comment>
<dbReference type="SUPFAM" id="SSF54518">
    <property type="entry name" value="Tubby C-terminal domain-like"/>
    <property type="match status" value="1"/>
</dbReference>
<reference evidence="3" key="1">
    <citation type="journal article" date="2019" name="Int. J. Syst. Evol. Microbiol.">
        <title>The Global Catalogue of Microorganisms (GCM) 10K type strain sequencing project: providing services to taxonomists for standard genome sequencing and annotation.</title>
        <authorList>
            <consortium name="The Broad Institute Genomics Platform"/>
            <consortium name="The Broad Institute Genome Sequencing Center for Infectious Disease"/>
            <person name="Wu L."/>
            <person name="Ma J."/>
        </authorList>
    </citation>
    <scope>NUCLEOTIDE SEQUENCE [LARGE SCALE GENOMIC DNA]</scope>
    <source>
        <strain evidence="3">DT43</strain>
    </source>
</reference>
<dbReference type="Proteomes" id="UP001596110">
    <property type="component" value="Unassembled WGS sequence"/>
</dbReference>
<dbReference type="Pfam" id="PF04525">
    <property type="entry name" value="LOR"/>
    <property type="match status" value="1"/>
</dbReference>
<keyword evidence="3" id="KW-1185">Reference proteome</keyword>
<evidence type="ECO:0000313" key="3">
    <source>
        <dbReference type="Proteomes" id="UP001596110"/>
    </source>
</evidence>
<organism evidence="2 3">
    <name type="scientific">Streptococcus caledonicus</name>
    <dbReference type="NCBI Taxonomy" id="2614158"/>
    <lineage>
        <taxon>Bacteria</taxon>
        <taxon>Bacillati</taxon>
        <taxon>Bacillota</taxon>
        <taxon>Bacilli</taxon>
        <taxon>Lactobacillales</taxon>
        <taxon>Streptococcaceae</taxon>
        <taxon>Streptococcus</taxon>
    </lineage>
</organism>
<sequence>MKHFEIKQKMWSLGGKFTISDDLGIPAYQVEGSFLQIPKNFTITDMQGRVISHIEKQVFTWLPRFDIQLTSGQFFTLRKEFTFFKPRYQIDNLEMTVQGNLWDMDFELVQNGQSIARISQEWFRMTSTYQIEVYDDDYADLVISLVIAIDYVKEMENRRN</sequence>
<evidence type="ECO:0000313" key="2">
    <source>
        <dbReference type="EMBL" id="MFC5630717.1"/>
    </source>
</evidence>
<dbReference type="InterPro" id="IPR025659">
    <property type="entry name" value="Tubby-like_C"/>
</dbReference>
<accession>A0ABW0UAZ5</accession>
<dbReference type="EMBL" id="JBHSOJ010000015">
    <property type="protein sequence ID" value="MFC5630717.1"/>
    <property type="molecule type" value="Genomic_DNA"/>
</dbReference>
<dbReference type="InterPro" id="IPR007612">
    <property type="entry name" value="LOR"/>
</dbReference>
<dbReference type="InterPro" id="IPR038595">
    <property type="entry name" value="LOR_sf"/>
</dbReference>
<evidence type="ECO:0000256" key="1">
    <source>
        <dbReference type="ARBA" id="ARBA00005437"/>
    </source>
</evidence>
<name>A0ABW0UAZ5_9STRE</name>
<protein>
    <submittedName>
        <fullName evidence="2">LURP-one-related/scramblase family protein</fullName>
    </submittedName>
</protein>
<gene>
    <name evidence="2" type="ORF">ACFPQ3_03750</name>
</gene>